<dbReference type="OrthoDB" id="3460550at2"/>
<organism evidence="1 2">
    <name type="scientific">Labedaea rhizosphaerae</name>
    <dbReference type="NCBI Taxonomy" id="598644"/>
    <lineage>
        <taxon>Bacteria</taxon>
        <taxon>Bacillati</taxon>
        <taxon>Actinomycetota</taxon>
        <taxon>Actinomycetes</taxon>
        <taxon>Pseudonocardiales</taxon>
        <taxon>Pseudonocardiaceae</taxon>
        <taxon>Labedaea</taxon>
    </lineage>
</organism>
<evidence type="ECO:0000313" key="2">
    <source>
        <dbReference type="Proteomes" id="UP000295444"/>
    </source>
</evidence>
<comment type="caution">
    <text evidence="1">The sequence shown here is derived from an EMBL/GenBank/DDBJ whole genome shotgun (WGS) entry which is preliminary data.</text>
</comment>
<dbReference type="Proteomes" id="UP000295444">
    <property type="component" value="Unassembled WGS sequence"/>
</dbReference>
<keyword evidence="2" id="KW-1185">Reference proteome</keyword>
<name>A0A4R6SHJ5_LABRH</name>
<evidence type="ECO:0000313" key="1">
    <source>
        <dbReference type="EMBL" id="TDQ00329.1"/>
    </source>
</evidence>
<sequence length="232" mass="26163">MTRHREPEPIRPNLWADRLPSYAFLVEAAIGRNPMRYVMARWFDQEDPKRARTVLFVLKPDVLFGTYVRIAEDVVAGEVSAHTFLPTMAKPMRVADVMLFDCLPLTDVGYVDLMAWPHPLRDNENDDGTGRTYRFGGHDDLPSIVVTEQVDAGHAMVTARRVHRDGICTRTWEITEHGAAADGNLPLGIRVARPQTGHVTDFRRATAPLPVPGEVFDLEAQPMREWLVARLA</sequence>
<protein>
    <submittedName>
        <fullName evidence="1">Uncharacterized protein</fullName>
    </submittedName>
</protein>
<dbReference type="RefSeq" id="WP_133849062.1">
    <property type="nucleotide sequence ID" value="NZ_SNXZ01000002.1"/>
</dbReference>
<dbReference type="AlphaFoldDB" id="A0A4R6SHJ5"/>
<dbReference type="EMBL" id="SNXZ01000002">
    <property type="protein sequence ID" value="TDQ00329.1"/>
    <property type="molecule type" value="Genomic_DNA"/>
</dbReference>
<gene>
    <name evidence="1" type="ORF">EV186_102190</name>
</gene>
<accession>A0A4R6SHJ5</accession>
<reference evidence="1 2" key="1">
    <citation type="submission" date="2019-03" db="EMBL/GenBank/DDBJ databases">
        <title>Genomic Encyclopedia of Type Strains, Phase IV (KMG-IV): sequencing the most valuable type-strain genomes for metagenomic binning, comparative biology and taxonomic classification.</title>
        <authorList>
            <person name="Goeker M."/>
        </authorList>
    </citation>
    <scope>NUCLEOTIDE SEQUENCE [LARGE SCALE GENOMIC DNA]</scope>
    <source>
        <strain evidence="1 2">DSM 45361</strain>
    </source>
</reference>
<proteinExistence type="predicted"/>